<feature type="domain" description="Oxidoreductase molybdopterin-binding" evidence="2">
    <location>
        <begin position="82"/>
        <end position="161"/>
    </location>
</feature>
<dbReference type="Proteomes" id="UP000562492">
    <property type="component" value="Unassembled WGS sequence"/>
</dbReference>
<reference evidence="3 4" key="1">
    <citation type="submission" date="2020-08" db="EMBL/GenBank/DDBJ databases">
        <title>Functional genomics of gut bacteria from endangered species of beetles.</title>
        <authorList>
            <person name="Carlos-Shanley C."/>
        </authorList>
    </citation>
    <scope>NUCLEOTIDE SEQUENCE [LARGE SCALE GENOMIC DNA]</scope>
    <source>
        <strain evidence="3 4">S00124</strain>
    </source>
</reference>
<sequence length="190" mass="20740">MPAPAEIPRFPTFRPALRSCLLRGFLLVCVQPVWAQGTVGADMAAGSGGLQPQGALSVQFRGAVMRLSAEQLAALPQRTTATATPWTDGVSRFTGPLARDVLEAAGVRITPAMVVQAQALNGYTVRIPAQDFQRWPVVLAFSMDGKALTRRDKGPLWIIYPRDSDTVLQDARYDHRWAWQLSQLIVSDAP</sequence>
<dbReference type="InterPro" id="IPR000572">
    <property type="entry name" value="OxRdtase_Mopterin-bd_dom"/>
</dbReference>
<feature type="signal peptide" evidence="1">
    <location>
        <begin position="1"/>
        <end position="35"/>
    </location>
</feature>
<dbReference type="EMBL" id="JACHKZ010000005">
    <property type="protein sequence ID" value="MBB6577173.1"/>
    <property type="molecule type" value="Genomic_DNA"/>
</dbReference>
<evidence type="ECO:0000313" key="4">
    <source>
        <dbReference type="Proteomes" id="UP000562492"/>
    </source>
</evidence>
<accession>A0ABR6RDD6</accession>
<evidence type="ECO:0000256" key="1">
    <source>
        <dbReference type="SAM" id="SignalP"/>
    </source>
</evidence>
<proteinExistence type="predicted"/>
<feature type="chain" id="PRO_5046854958" description="Oxidoreductase molybdopterin-binding domain-containing protein" evidence="1">
    <location>
        <begin position="36"/>
        <end position="190"/>
    </location>
</feature>
<dbReference type="Pfam" id="PF00174">
    <property type="entry name" value="Oxidored_molyb"/>
    <property type="match status" value="1"/>
</dbReference>
<name>A0ABR6RDD6_9BURK</name>
<comment type="caution">
    <text evidence="3">The sequence shown here is derived from an EMBL/GenBank/DDBJ whole genome shotgun (WGS) entry which is preliminary data.</text>
</comment>
<dbReference type="InterPro" id="IPR036374">
    <property type="entry name" value="OxRdtase_Mopterin-bd_sf"/>
</dbReference>
<dbReference type="SUPFAM" id="SSF56524">
    <property type="entry name" value="Oxidoreductase molybdopterin-binding domain"/>
    <property type="match status" value="1"/>
</dbReference>
<evidence type="ECO:0000313" key="3">
    <source>
        <dbReference type="EMBL" id="MBB6577173.1"/>
    </source>
</evidence>
<gene>
    <name evidence="3" type="ORF">HNP33_001224</name>
</gene>
<dbReference type="RefSeq" id="WP_184706365.1">
    <property type="nucleotide sequence ID" value="NZ_JACHKZ010000005.1"/>
</dbReference>
<evidence type="ECO:0000259" key="2">
    <source>
        <dbReference type="Pfam" id="PF00174"/>
    </source>
</evidence>
<organism evidence="3 4">
    <name type="scientific">Comamonas odontotermitis</name>
    <dbReference type="NCBI Taxonomy" id="379895"/>
    <lineage>
        <taxon>Bacteria</taxon>
        <taxon>Pseudomonadati</taxon>
        <taxon>Pseudomonadota</taxon>
        <taxon>Betaproteobacteria</taxon>
        <taxon>Burkholderiales</taxon>
        <taxon>Comamonadaceae</taxon>
        <taxon>Comamonas</taxon>
    </lineage>
</organism>
<protein>
    <recommendedName>
        <fullName evidence="2">Oxidoreductase molybdopterin-binding domain-containing protein</fullName>
    </recommendedName>
</protein>
<dbReference type="Gene3D" id="3.90.420.10">
    <property type="entry name" value="Oxidoreductase, molybdopterin-binding domain"/>
    <property type="match status" value="1"/>
</dbReference>
<keyword evidence="1" id="KW-0732">Signal</keyword>
<keyword evidence="4" id="KW-1185">Reference proteome</keyword>